<gene>
    <name evidence="2" type="ORF">BDA99DRAFT_527749</name>
</gene>
<dbReference type="InterPro" id="IPR001375">
    <property type="entry name" value="Peptidase_S9_cat"/>
</dbReference>
<dbReference type="PANTHER" id="PTHR47381">
    <property type="entry name" value="ALPHA/BETA-HYDROLASES SUPERFAMILY PROTEIN"/>
    <property type="match status" value="1"/>
</dbReference>
<dbReference type="Gene3D" id="3.40.50.1820">
    <property type="entry name" value="alpha/beta hydrolase"/>
    <property type="match status" value="1"/>
</dbReference>
<dbReference type="SUPFAM" id="SSF53474">
    <property type="entry name" value="alpha/beta-Hydrolases"/>
    <property type="match status" value="1"/>
</dbReference>
<keyword evidence="3" id="KW-1185">Reference proteome</keyword>
<proteinExistence type="predicted"/>
<dbReference type="Pfam" id="PF00326">
    <property type="entry name" value="Peptidase_S9"/>
    <property type="match status" value="1"/>
</dbReference>
<dbReference type="GO" id="GO:0008236">
    <property type="term" value="F:serine-type peptidase activity"/>
    <property type="evidence" value="ECO:0007669"/>
    <property type="project" value="InterPro"/>
</dbReference>
<dbReference type="AlphaFoldDB" id="A0AAD5P9B3"/>
<keyword evidence="2" id="KW-0378">Hydrolase</keyword>
<reference evidence="2" key="1">
    <citation type="journal article" date="2022" name="IScience">
        <title>Evolution of zygomycete secretomes and the origins of terrestrial fungal ecologies.</title>
        <authorList>
            <person name="Chang Y."/>
            <person name="Wang Y."/>
            <person name="Mondo S."/>
            <person name="Ahrendt S."/>
            <person name="Andreopoulos W."/>
            <person name="Barry K."/>
            <person name="Beard J."/>
            <person name="Benny G.L."/>
            <person name="Blankenship S."/>
            <person name="Bonito G."/>
            <person name="Cuomo C."/>
            <person name="Desiro A."/>
            <person name="Gervers K.A."/>
            <person name="Hundley H."/>
            <person name="Kuo A."/>
            <person name="LaButti K."/>
            <person name="Lang B.F."/>
            <person name="Lipzen A."/>
            <person name="O'Donnell K."/>
            <person name="Pangilinan J."/>
            <person name="Reynolds N."/>
            <person name="Sandor L."/>
            <person name="Smith M.E."/>
            <person name="Tsang A."/>
            <person name="Grigoriev I.V."/>
            <person name="Stajich J.E."/>
            <person name="Spatafora J.W."/>
        </authorList>
    </citation>
    <scope>NUCLEOTIDE SEQUENCE</scope>
    <source>
        <strain evidence="2">RSA 2281</strain>
    </source>
</reference>
<sequence length="285" mass="32138">MASKQQIPVAGLQLTVYGLDEYRALNITKPVAIMFALHGRLQNMSKMEKISQALCSLNGNNSTRHMIVITFDHPNHGSRLTEKLSNYGWEEGKQRNPYHAQDMWTMYNESSKTVSALIDVVEDYLFGPTQQSRVQAWGVIGFSMGGHSTFMAAANDPRISVAIPIVGTADFLGLLTARLKDSALSEKDYLPQKFSEIVKQRTARLDQQLKGTKLLMINGQNDKLVPSVFNHGIVSKLRTGHTGKQGQDWDFVVVPECGHEWHPVMFDLSRKWCQKWMLNSEMARL</sequence>
<dbReference type="InterPro" id="IPR029058">
    <property type="entry name" value="AB_hydrolase_fold"/>
</dbReference>
<comment type="caution">
    <text evidence="2">The sequence shown here is derived from an EMBL/GenBank/DDBJ whole genome shotgun (WGS) entry which is preliminary data.</text>
</comment>
<evidence type="ECO:0000313" key="2">
    <source>
        <dbReference type="EMBL" id="KAI9245901.1"/>
    </source>
</evidence>
<dbReference type="PANTHER" id="PTHR47381:SF3">
    <property type="entry name" value="ALPHA_BETA-HYDROLASES SUPERFAMILY PROTEIN"/>
    <property type="match status" value="1"/>
</dbReference>
<reference evidence="2" key="2">
    <citation type="submission" date="2023-02" db="EMBL/GenBank/DDBJ databases">
        <authorList>
            <consortium name="DOE Joint Genome Institute"/>
            <person name="Mondo S.J."/>
            <person name="Chang Y."/>
            <person name="Wang Y."/>
            <person name="Ahrendt S."/>
            <person name="Andreopoulos W."/>
            <person name="Barry K."/>
            <person name="Beard J."/>
            <person name="Benny G.L."/>
            <person name="Blankenship S."/>
            <person name="Bonito G."/>
            <person name="Cuomo C."/>
            <person name="Desiro A."/>
            <person name="Gervers K.A."/>
            <person name="Hundley H."/>
            <person name="Kuo A."/>
            <person name="LaButti K."/>
            <person name="Lang B.F."/>
            <person name="Lipzen A."/>
            <person name="O'Donnell K."/>
            <person name="Pangilinan J."/>
            <person name="Reynolds N."/>
            <person name="Sandor L."/>
            <person name="Smith M.W."/>
            <person name="Tsang A."/>
            <person name="Grigoriev I.V."/>
            <person name="Stajich J.E."/>
            <person name="Spatafora J.W."/>
        </authorList>
    </citation>
    <scope>NUCLEOTIDE SEQUENCE</scope>
    <source>
        <strain evidence="2">RSA 2281</strain>
    </source>
</reference>
<protein>
    <submittedName>
        <fullName evidence="2">Alpha/Beta hydrolase protein</fullName>
    </submittedName>
</protein>
<dbReference type="EMBL" id="JAIXMP010000049">
    <property type="protein sequence ID" value="KAI9245901.1"/>
    <property type="molecule type" value="Genomic_DNA"/>
</dbReference>
<dbReference type="GO" id="GO:0006508">
    <property type="term" value="P:proteolysis"/>
    <property type="evidence" value="ECO:0007669"/>
    <property type="project" value="InterPro"/>
</dbReference>
<evidence type="ECO:0000313" key="3">
    <source>
        <dbReference type="Proteomes" id="UP001209540"/>
    </source>
</evidence>
<dbReference type="Proteomes" id="UP001209540">
    <property type="component" value="Unassembled WGS sequence"/>
</dbReference>
<name>A0AAD5P9B3_9FUNG</name>
<accession>A0AAD5P9B3</accession>
<feature type="domain" description="Peptidase S9 prolyl oligopeptidase catalytic" evidence="1">
    <location>
        <begin position="135"/>
        <end position="260"/>
    </location>
</feature>
<evidence type="ECO:0000259" key="1">
    <source>
        <dbReference type="Pfam" id="PF00326"/>
    </source>
</evidence>
<organism evidence="2 3">
    <name type="scientific">Phascolomyces articulosus</name>
    <dbReference type="NCBI Taxonomy" id="60185"/>
    <lineage>
        <taxon>Eukaryota</taxon>
        <taxon>Fungi</taxon>
        <taxon>Fungi incertae sedis</taxon>
        <taxon>Mucoromycota</taxon>
        <taxon>Mucoromycotina</taxon>
        <taxon>Mucoromycetes</taxon>
        <taxon>Mucorales</taxon>
        <taxon>Lichtheimiaceae</taxon>
        <taxon>Phascolomyces</taxon>
    </lineage>
</organism>